<dbReference type="AlphaFoldDB" id="A0AAD8XSP6"/>
<dbReference type="Proteomes" id="UP001224775">
    <property type="component" value="Unassembled WGS sequence"/>
</dbReference>
<organism evidence="2 3">
    <name type="scientific">Skeletonema marinoi</name>
    <dbReference type="NCBI Taxonomy" id="267567"/>
    <lineage>
        <taxon>Eukaryota</taxon>
        <taxon>Sar</taxon>
        <taxon>Stramenopiles</taxon>
        <taxon>Ochrophyta</taxon>
        <taxon>Bacillariophyta</taxon>
        <taxon>Coscinodiscophyceae</taxon>
        <taxon>Thalassiosirophycidae</taxon>
        <taxon>Thalassiosirales</taxon>
        <taxon>Skeletonemataceae</taxon>
        <taxon>Skeletonema</taxon>
        <taxon>Skeletonema marinoi-dohrnii complex</taxon>
    </lineage>
</organism>
<accession>A0AAD8XSP6</accession>
<dbReference type="EMBL" id="JATAAI010000054">
    <property type="protein sequence ID" value="KAK1733131.1"/>
    <property type="molecule type" value="Genomic_DNA"/>
</dbReference>
<evidence type="ECO:0000313" key="3">
    <source>
        <dbReference type="Proteomes" id="UP001224775"/>
    </source>
</evidence>
<protein>
    <submittedName>
        <fullName evidence="2">Uncharacterized protein</fullName>
    </submittedName>
</protein>
<evidence type="ECO:0000313" key="2">
    <source>
        <dbReference type="EMBL" id="KAK1733131.1"/>
    </source>
</evidence>
<gene>
    <name evidence="2" type="ORF">QTG54_016269</name>
</gene>
<sequence length="181" mass="20141">MEHAILNMPIASASGAGAIAHCGSTMRTVSSPQPGNFTGDNNTNHQMIWPKTETPYHFNVDCNQDESFLELPPPPLFHRTVSGESQFMKLQCVPVVHNHLPLLVPADTMESTQPMHQTRTSVEEPSYPTYSHMLREDVNDFCFSPLKQNKEDFDPLPVIDDNAPCDDFASFIEGAIKLIGE</sequence>
<comment type="caution">
    <text evidence="2">The sequence shown here is derived from an EMBL/GenBank/DDBJ whole genome shotgun (WGS) entry which is preliminary data.</text>
</comment>
<reference evidence="2" key="1">
    <citation type="submission" date="2023-06" db="EMBL/GenBank/DDBJ databases">
        <title>Survivors Of The Sea: Transcriptome response of Skeletonema marinoi to long-term dormancy.</title>
        <authorList>
            <person name="Pinder M.I.M."/>
            <person name="Kourtchenko O."/>
            <person name="Robertson E.K."/>
            <person name="Larsson T."/>
            <person name="Maumus F."/>
            <person name="Osuna-Cruz C.M."/>
            <person name="Vancaester E."/>
            <person name="Stenow R."/>
            <person name="Vandepoele K."/>
            <person name="Ploug H."/>
            <person name="Bruchert V."/>
            <person name="Godhe A."/>
            <person name="Topel M."/>
        </authorList>
    </citation>
    <scope>NUCLEOTIDE SEQUENCE</scope>
    <source>
        <strain evidence="2">R05AC</strain>
    </source>
</reference>
<keyword evidence="3" id="KW-1185">Reference proteome</keyword>
<name>A0AAD8XSP6_9STRA</name>
<proteinExistence type="predicted"/>
<evidence type="ECO:0000256" key="1">
    <source>
        <dbReference type="SAM" id="MobiDB-lite"/>
    </source>
</evidence>
<feature type="region of interest" description="Disordered" evidence="1">
    <location>
        <begin position="27"/>
        <end position="46"/>
    </location>
</feature>